<dbReference type="Proteomes" id="UP000546324">
    <property type="component" value="Unassembled WGS sequence"/>
</dbReference>
<proteinExistence type="predicted"/>
<dbReference type="PRINTS" id="PR00040">
    <property type="entry name" value="HTHMERR"/>
</dbReference>
<feature type="region of interest" description="Disordered" evidence="2">
    <location>
        <begin position="201"/>
        <end position="231"/>
    </location>
</feature>
<dbReference type="EMBL" id="JACHMQ010000001">
    <property type="protein sequence ID" value="MBB6393174.1"/>
    <property type="molecule type" value="Genomic_DNA"/>
</dbReference>
<evidence type="ECO:0000256" key="2">
    <source>
        <dbReference type="SAM" id="MobiDB-lite"/>
    </source>
</evidence>
<keyword evidence="1 4" id="KW-0238">DNA-binding</keyword>
<dbReference type="PANTHER" id="PTHR30204">
    <property type="entry name" value="REDOX-CYCLING DRUG-SENSING TRANSCRIPTIONAL ACTIVATOR SOXR"/>
    <property type="match status" value="1"/>
</dbReference>
<protein>
    <submittedName>
        <fullName evidence="4">DNA-binding transcriptional MerR regulator</fullName>
    </submittedName>
</protein>
<dbReference type="Gene3D" id="1.10.1660.10">
    <property type="match status" value="1"/>
</dbReference>
<accession>A0A7X0FT18</accession>
<dbReference type="PANTHER" id="PTHR30204:SF98">
    <property type="entry name" value="HTH-TYPE TRANSCRIPTIONAL REGULATOR ADHR"/>
    <property type="match status" value="1"/>
</dbReference>
<sequence length="231" mass="25322">MQISELSDRSGLTVQTIKFYIREGLLPKGSAVSATRSEYDVRHLERLRLISALREVGDLPISAIQEVIEAVEDDRVGMHELFATAQHAVGPHVAAPHDPHWRAAREDVDAIVRELGWQVGDRAPARDLLAHAFVALRRLGFPITLKDLRPYVKAAAEVAEHEIGRVVEGAPRARTVHSLLVSTVLYEQVLTSLHRLAQEDASARRFGPAVPGPRASPAPDRAPRPDPAPPA</sequence>
<dbReference type="SMART" id="SM00422">
    <property type="entry name" value="HTH_MERR"/>
    <property type="match status" value="1"/>
</dbReference>
<dbReference type="PROSITE" id="PS50937">
    <property type="entry name" value="HTH_MERR_2"/>
    <property type="match status" value="1"/>
</dbReference>
<dbReference type="RefSeq" id="WP_185023034.1">
    <property type="nucleotide sequence ID" value="NZ_JACHMQ010000001.1"/>
</dbReference>
<dbReference type="SUPFAM" id="SSF46955">
    <property type="entry name" value="Putative DNA-binding domain"/>
    <property type="match status" value="1"/>
</dbReference>
<comment type="caution">
    <text evidence="4">The sequence shown here is derived from an EMBL/GenBank/DDBJ whole genome shotgun (WGS) entry which is preliminary data.</text>
</comment>
<organism evidence="4 5">
    <name type="scientific">Actinomadura coerulea</name>
    <dbReference type="NCBI Taxonomy" id="46159"/>
    <lineage>
        <taxon>Bacteria</taxon>
        <taxon>Bacillati</taxon>
        <taxon>Actinomycetota</taxon>
        <taxon>Actinomycetes</taxon>
        <taxon>Streptosporangiales</taxon>
        <taxon>Thermomonosporaceae</taxon>
        <taxon>Actinomadura</taxon>
    </lineage>
</organism>
<feature type="domain" description="HTH merR-type" evidence="3">
    <location>
        <begin position="1"/>
        <end position="70"/>
    </location>
</feature>
<evidence type="ECO:0000313" key="5">
    <source>
        <dbReference type="Proteomes" id="UP000546324"/>
    </source>
</evidence>
<reference evidence="4 5" key="1">
    <citation type="submission" date="2020-08" db="EMBL/GenBank/DDBJ databases">
        <title>Sequencing the genomes of 1000 actinobacteria strains.</title>
        <authorList>
            <person name="Klenk H.-P."/>
        </authorList>
    </citation>
    <scope>NUCLEOTIDE SEQUENCE [LARGE SCALE GENOMIC DNA]</scope>
    <source>
        <strain evidence="4 5">DSM 43675</strain>
    </source>
</reference>
<evidence type="ECO:0000256" key="1">
    <source>
        <dbReference type="ARBA" id="ARBA00023125"/>
    </source>
</evidence>
<dbReference type="InterPro" id="IPR000551">
    <property type="entry name" value="MerR-type_HTH_dom"/>
</dbReference>
<dbReference type="Pfam" id="PF13411">
    <property type="entry name" value="MerR_1"/>
    <property type="match status" value="1"/>
</dbReference>
<dbReference type="GO" id="GO:0003700">
    <property type="term" value="F:DNA-binding transcription factor activity"/>
    <property type="evidence" value="ECO:0007669"/>
    <property type="project" value="InterPro"/>
</dbReference>
<evidence type="ECO:0000259" key="3">
    <source>
        <dbReference type="PROSITE" id="PS50937"/>
    </source>
</evidence>
<dbReference type="InterPro" id="IPR009061">
    <property type="entry name" value="DNA-bd_dom_put_sf"/>
</dbReference>
<keyword evidence="5" id="KW-1185">Reference proteome</keyword>
<dbReference type="InterPro" id="IPR047057">
    <property type="entry name" value="MerR_fam"/>
</dbReference>
<dbReference type="AlphaFoldDB" id="A0A7X0FT18"/>
<name>A0A7X0FT18_9ACTN</name>
<dbReference type="GO" id="GO:0003677">
    <property type="term" value="F:DNA binding"/>
    <property type="evidence" value="ECO:0007669"/>
    <property type="project" value="UniProtKB-KW"/>
</dbReference>
<evidence type="ECO:0000313" key="4">
    <source>
        <dbReference type="EMBL" id="MBB6393174.1"/>
    </source>
</evidence>
<gene>
    <name evidence="4" type="ORF">BKA00_000088</name>
</gene>